<dbReference type="PRINTS" id="PR00463">
    <property type="entry name" value="EP450I"/>
</dbReference>
<name>A0AAE1T8C6_9LAMI</name>
<dbReference type="InterPro" id="IPR001128">
    <property type="entry name" value="Cyt_P450"/>
</dbReference>
<dbReference type="InterPro" id="IPR036396">
    <property type="entry name" value="Cyt_P450_sf"/>
</dbReference>
<reference evidence="3" key="1">
    <citation type="submission" date="2020-06" db="EMBL/GenBank/DDBJ databases">
        <authorList>
            <person name="Li T."/>
            <person name="Hu X."/>
            <person name="Zhang T."/>
            <person name="Song X."/>
            <person name="Zhang H."/>
            <person name="Dai N."/>
            <person name="Sheng W."/>
            <person name="Hou X."/>
            <person name="Wei L."/>
        </authorList>
    </citation>
    <scope>NUCLEOTIDE SEQUENCE</scope>
    <source>
        <strain evidence="3">K16</strain>
        <tissue evidence="3">Leaf</tissue>
    </source>
</reference>
<dbReference type="EMBL" id="JACGWL010000555">
    <property type="protein sequence ID" value="KAK4383517.1"/>
    <property type="molecule type" value="Genomic_DNA"/>
</dbReference>
<dbReference type="SUPFAM" id="SSF48264">
    <property type="entry name" value="Cytochrome P450"/>
    <property type="match status" value="1"/>
</dbReference>
<dbReference type="GO" id="GO:0005506">
    <property type="term" value="F:iron ion binding"/>
    <property type="evidence" value="ECO:0007669"/>
    <property type="project" value="InterPro"/>
</dbReference>
<evidence type="ECO:0000313" key="4">
    <source>
        <dbReference type="Proteomes" id="UP001289374"/>
    </source>
</evidence>
<proteinExistence type="predicted"/>
<dbReference type="GO" id="GO:0020037">
    <property type="term" value="F:heme binding"/>
    <property type="evidence" value="ECO:0007669"/>
    <property type="project" value="InterPro"/>
</dbReference>
<comment type="subcellular location">
    <subcellularLocation>
        <location evidence="1">Membrane</location>
        <topology evidence="1">Single-pass membrane protein</topology>
    </subcellularLocation>
</comment>
<dbReference type="GO" id="GO:0004497">
    <property type="term" value="F:monooxygenase activity"/>
    <property type="evidence" value="ECO:0007669"/>
    <property type="project" value="InterPro"/>
</dbReference>
<dbReference type="Gene3D" id="1.10.630.10">
    <property type="entry name" value="Cytochrome P450"/>
    <property type="match status" value="1"/>
</dbReference>
<keyword evidence="4" id="KW-1185">Reference proteome</keyword>
<evidence type="ECO:0000256" key="1">
    <source>
        <dbReference type="ARBA" id="ARBA00004167"/>
    </source>
</evidence>
<dbReference type="GO" id="GO:0016020">
    <property type="term" value="C:membrane"/>
    <property type="evidence" value="ECO:0007669"/>
    <property type="project" value="UniProtKB-SubCell"/>
</dbReference>
<dbReference type="AlphaFoldDB" id="A0AAE1T8C6"/>
<dbReference type="PANTHER" id="PTHR24299">
    <property type="entry name" value="CYTOCHROME P450 FAMILY 1"/>
    <property type="match status" value="1"/>
</dbReference>
<evidence type="ECO:0000313" key="3">
    <source>
        <dbReference type="EMBL" id="KAK4383517.1"/>
    </source>
</evidence>
<keyword evidence="2" id="KW-0560">Oxidoreductase</keyword>
<dbReference type="Pfam" id="PF00067">
    <property type="entry name" value="p450"/>
    <property type="match status" value="1"/>
</dbReference>
<dbReference type="Proteomes" id="UP001289374">
    <property type="component" value="Unassembled WGS sequence"/>
</dbReference>
<accession>A0AAE1T8C6</accession>
<organism evidence="3 4">
    <name type="scientific">Sesamum angolense</name>
    <dbReference type="NCBI Taxonomy" id="2727404"/>
    <lineage>
        <taxon>Eukaryota</taxon>
        <taxon>Viridiplantae</taxon>
        <taxon>Streptophyta</taxon>
        <taxon>Embryophyta</taxon>
        <taxon>Tracheophyta</taxon>
        <taxon>Spermatophyta</taxon>
        <taxon>Magnoliopsida</taxon>
        <taxon>eudicotyledons</taxon>
        <taxon>Gunneridae</taxon>
        <taxon>Pentapetalae</taxon>
        <taxon>asterids</taxon>
        <taxon>lamiids</taxon>
        <taxon>Lamiales</taxon>
        <taxon>Pedaliaceae</taxon>
        <taxon>Sesamum</taxon>
    </lineage>
</organism>
<sequence length="105" mass="11324">MLIGSSSLSLQNSTLQTANETNLPPGPKPWPIIGNLNLVGSIPHQSLHFLSQKYGELMQLKFGTLPVVVASSPEMPKQFLRVHDTTFASRPALSAVNTLATITQT</sequence>
<protein>
    <submittedName>
        <fullName evidence="3">Cytochrome</fullName>
    </submittedName>
</protein>
<gene>
    <name evidence="3" type="ORF">Sango_2724100</name>
</gene>
<evidence type="ECO:0000256" key="2">
    <source>
        <dbReference type="ARBA" id="ARBA00023002"/>
    </source>
</evidence>
<dbReference type="PANTHER" id="PTHR24299:SF21">
    <property type="entry name" value="OS09G0441600 PROTEIN"/>
    <property type="match status" value="1"/>
</dbReference>
<comment type="caution">
    <text evidence="3">The sequence shown here is derived from an EMBL/GenBank/DDBJ whole genome shotgun (WGS) entry which is preliminary data.</text>
</comment>
<reference evidence="3" key="2">
    <citation type="journal article" date="2024" name="Plant">
        <title>Genomic evolution and insights into agronomic trait innovations of Sesamum species.</title>
        <authorList>
            <person name="Miao H."/>
            <person name="Wang L."/>
            <person name="Qu L."/>
            <person name="Liu H."/>
            <person name="Sun Y."/>
            <person name="Le M."/>
            <person name="Wang Q."/>
            <person name="Wei S."/>
            <person name="Zheng Y."/>
            <person name="Lin W."/>
            <person name="Duan Y."/>
            <person name="Cao H."/>
            <person name="Xiong S."/>
            <person name="Wang X."/>
            <person name="Wei L."/>
            <person name="Li C."/>
            <person name="Ma Q."/>
            <person name="Ju M."/>
            <person name="Zhao R."/>
            <person name="Li G."/>
            <person name="Mu C."/>
            <person name="Tian Q."/>
            <person name="Mei H."/>
            <person name="Zhang T."/>
            <person name="Gao T."/>
            <person name="Zhang H."/>
        </authorList>
    </citation>
    <scope>NUCLEOTIDE SEQUENCE</scope>
    <source>
        <strain evidence="3">K16</strain>
    </source>
</reference>
<dbReference type="GO" id="GO:0016705">
    <property type="term" value="F:oxidoreductase activity, acting on paired donors, with incorporation or reduction of molecular oxygen"/>
    <property type="evidence" value="ECO:0007669"/>
    <property type="project" value="InterPro"/>
</dbReference>
<dbReference type="InterPro" id="IPR002401">
    <property type="entry name" value="Cyt_P450_E_grp-I"/>
</dbReference>